<gene>
    <name evidence="11" type="ORF">PCL_03875</name>
</gene>
<protein>
    <submittedName>
        <fullName evidence="11">Putative lsm domain-containing protein</fullName>
    </submittedName>
</protein>
<keyword evidence="5" id="KW-0694">RNA-binding</keyword>
<comment type="subcellular location">
    <subcellularLocation>
        <location evidence="1">Nucleus</location>
    </subcellularLocation>
</comment>
<evidence type="ECO:0000256" key="5">
    <source>
        <dbReference type="ARBA" id="ARBA00022884"/>
    </source>
</evidence>
<sequence>MCSSAPEARRLLDSRHGGRLPPRRQTPASALDLKQQPALPPLSTTAVPTPRLGFELPIHSRPAANAPRYCSPWRLVLPAPRAQATWNLEHRLNGPTFFARLVDRPPGTSRSTSSNHRLASPTTLAHTHIMSERPMHRGGGRGGGGGGFRGGRGGGRGGTHGPGGDKAGGDKAAERPKKENILDLAKYMDKQITVKFNGGREVTGTLKGYDALMNLVLDDVKETLRDDQGNESSRSLGLVVARGTLLVVITPVDGSEVIANPFAQPDES</sequence>
<dbReference type="PANTHER" id="PTHR10553">
    <property type="entry name" value="SMALL NUCLEAR RIBONUCLEOPROTEIN"/>
    <property type="match status" value="1"/>
</dbReference>
<keyword evidence="6" id="KW-0508">mRNA splicing</keyword>
<dbReference type="GO" id="GO:0071013">
    <property type="term" value="C:catalytic step 2 spliceosome"/>
    <property type="evidence" value="ECO:0007669"/>
    <property type="project" value="TreeGrafter"/>
</dbReference>
<dbReference type="PROSITE" id="PS52002">
    <property type="entry name" value="SM"/>
    <property type="match status" value="1"/>
</dbReference>
<feature type="compositionally biased region" description="Basic and acidic residues" evidence="9">
    <location>
        <begin position="167"/>
        <end position="176"/>
    </location>
</feature>
<proteinExistence type="inferred from homology"/>
<dbReference type="Gene3D" id="2.30.30.100">
    <property type="match status" value="1"/>
</dbReference>
<keyword evidence="4" id="KW-0747">Spliceosome</keyword>
<name>A0A2U3EQA7_PURLI</name>
<organism evidence="11 12">
    <name type="scientific">Purpureocillium lilacinum</name>
    <name type="common">Paecilomyces lilacinus</name>
    <dbReference type="NCBI Taxonomy" id="33203"/>
    <lineage>
        <taxon>Eukaryota</taxon>
        <taxon>Fungi</taxon>
        <taxon>Dikarya</taxon>
        <taxon>Ascomycota</taxon>
        <taxon>Pezizomycotina</taxon>
        <taxon>Sordariomycetes</taxon>
        <taxon>Hypocreomycetidae</taxon>
        <taxon>Hypocreales</taxon>
        <taxon>Ophiocordycipitaceae</taxon>
        <taxon>Purpureocillium</taxon>
    </lineage>
</organism>
<feature type="domain" description="Sm" evidence="10">
    <location>
        <begin position="179"/>
        <end position="255"/>
    </location>
</feature>
<feature type="compositionally biased region" description="Basic and acidic residues" evidence="9">
    <location>
        <begin position="7"/>
        <end position="16"/>
    </location>
</feature>
<keyword evidence="3" id="KW-0507">mRNA processing</keyword>
<dbReference type="GO" id="GO:0005688">
    <property type="term" value="C:U6 snRNP"/>
    <property type="evidence" value="ECO:0007669"/>
    <property type="project" value="TreeGrafter"/>
</dbReference>
<evidence type="ECO:0000256" key="2">
    <source>
        <dbReference type="ARBA" id="ARBA00006850"/>
    </source>
</evidence>
<accession>A0A2U3EQA7</accession>
<keyword evidence="7" id="KW-0539">Nucleus</keyword>
<dbReference type="CDD" id="cd01729">
    <property type="entry name" value="LSm7"/>
    <property type="match status" value="1"/>
</dbReference>
<evidence type="ECO:0000256" key="6">
    <source>
        <dbReference type="ARBA" id="ARBA00023187"/>
    </source>
</evidence>
<feature type="compositionally biased region" description="Gly residues" evidence="9">
    <location>
        <begin position="140"/>
        <end position="166"/>
    </location>
</feature>
<comment type="caution">
    <text evidence="11">The sequence shown here is derived from an EMBL/GenBank/DDBJ whole genome shotgun (WGS) entry which is preliminary data.</text>
</comment>
<dbReference type="GO" id="GO:0097526">
    <property type="term" value="C:spliceosomal tri-snRNP complex"/>
    <property type="evidence" value="ECO:0007669"/>
    <property type="project" value="TreeGrafter"/>
</dbReference>
<evidence type="ECO:0000259" key="10">
    <source>
        <dbReference type="PROSITE" id="PS52002"/>
    </source>
</evidence>
<dbReference type="SUPFAM" id="SSF50182">
    <property type="entry name" value="Sm-like ribonucleoproteins"/>
    <property type="match status" value="1"/>
</dbReference>
<dbReference type="Pfam" id="PF01423">
    <property type="entry name" value="LSM"/>
    <property type="match status" value="1"/>
</dbReference>
<feature type="region of interest" description="Disordered" evidence="9">
    <location>
        <begin position="1"/>
        <end position="46"/>
    </location>
</feature>
<evidence type="ECO:0000256" key="9">
    <source>
        <dbReference type="SAM" id="MobiDB-lite"/>
    </source>
</evidence>
<dbReference type="InterPro" id="IPR047575">
    <property type="entry name" value="Sm"/>
</dbReference>
<comment type="similarity">
    <text evidence="2">Belongs to the snRNP Sm proteins family.</text>
</comment>
<dbReference type="PANTHER" id="PTHR10553:SF5">
    <property type="entry name" value="U6 SNRNA-ASSOCIATED SM-LIKE PROTEIN LSM7"/>
    <property type="match status" value="1"/>
</dbReference>
<keyword evidence="8" id="KW-0687">Ribonucleoprotein</keyword>
<dbReference type="GO" id="GO:0071004">
    <property type="term" value="C:U2-type prespliceosome"/>
    <property type="evidence" value="ECO:0007669"/>
    <property type="project" value="TreeGrafter"/>
</dbReference>
<dbReference type="Proteomes" id="UP000245956">
    <property type="component" value="Unassembled WGS sequence"/>
</dbReference>
<reference evidence="11 12" key="1">
    <citation type="journal article" date="2016" name="Front. Microbiol.">
        <title>Genome and transcriptome sequences reveal the specific parasitism of the nematophagous Purpureocillium lilacinum 36-1.</title>
        <authorList>
            <person name="Xie J."/>
            <person name="Li S."/>
            <person name="Mo C."/>
            <person name="Xiao X."/>
            <person name="Peng D."/>
            <person name="Wang G."/>
            <person name="Xiao Y."/>
        </authorList>
    </citation>
    <scope>NUCLEOTIDE SEQUENCE [LARGE SCALE GENOMIC DNA]</scope>
    <source>
        <strain evidence="11 12">36-1</strain>
    </source>
</reference>
<dbReference type="GO" id="GO:1990726">
    <property type="term" value="C:Lsm1-7-Pat1 complex"/>
    <property type="evidence" value="ECO:0007669"/>
    <property type="project" value="TreeGrafter"/>
</dbReference>
<dbReference type="EMBL" id="LCWV01000001">
    <property type="protein sequence ID" value="PWI76681.1"/>
    <property type="molecule type" value="Genomic_DNA"/>
</dbReference>
<evidence type="ECO:0000313" key="11">
    <source>
        <dbReference type="EMBL" id="PWI76681.1"/>
    </source>
</evidence>
<evidence type="ECO:0000256" key="3">
    <source>
        <dbReference type="ARBA" id="ARBA00022664"/>
    </source>
</evidence>
<feature type="region of interest" description="Disordered" evidence="9">
    <location>
        <begin position="133"/>
        <end position="176"/>
    </location>
</feature>
<dbReference type="InterPro" id="IPR010920">
    <property type="entry name" value="LSM_dom_sf"/>
</dbReference>
<dbReference type="AlphaFoldDB" id="A0A2U3EQA7"/>
<dbReference type="InterPro" id="IPR001163">
    <property type="entry name" value="Sm_dom_euk/arc"/>
</dbReference>
<dbReference type="InterPro" id="IPR017132">
    <property type="entry name" value="Lsm7"/>
</dbReference>
<evidence type="ECO:0000256" key="7">
    <source>
        <dbReference type="ARBA" id="ARBA00023242"/>
    </source>
</evidence>
<evidence type="ECO:0000256" key="8">
    <source>
        <dbReference type="ARBA" id="ARBA00023274"/>
    </source>
</evidence>
<dbReference type="InterPro" id="IPR044641">
    <property type="entry name" value="Lsm7/SmG-like"/>
</dbReference>
<dbReference type="FunFam" id="2.30.30.100:FF:000043">
    <property type="entry name" value="U6 snRNA-associated Sm-like protein LSm7"/>
    <property type="match status" value="1"/>
</dbReference>
<dbReference type="GO" id="GO:0003723">
    <property type="term" value="F:RNA binding"/>
    <property type="evidence" value="ECO:0007669"/>
    <property type="project" value="UniProtKB-KW"/>
</dbReference>
<dbReference type="GO" id="GO:0000956">
    <property type="term" value="P:nuclear-transcribed mRNA catabolic process"/>
    <property type="evidence" value="ECO:0007669"/>
    <property type="project" value="InterPro"/>
</dbReference>
<evidence type="ECO:0000256" key="1">
    <source>
        <dbReference type="ARBA" id="ARBA00004123"/>
    </source>
</evidence>
<evidence type="ECO:0000256" key="4">
    <source>
        <dbReference type="ARBA" id="ARBA00022728"/>
    </source>
</evidence>
<evidence type="ECO:0000313" key="12">
    <source>
        <dbReference type="Proteomes" id="UP000245956"/>
    </source>
</evidence>
<dbReference type="SMART" id="SM00651">
    <property type="entry name" value="Sm"/>
    <property type="match status" value="1"/>
</dbReference>
<dbReference type="GO" id="GO:0000398">
    <property type="term" value="P:mRNA splicing, via spliceosome"/>
    <property type="evidence" value="ECO:0007669"/>
    <property type="project" value="InterPro"/>
</dbReference>